<evidence type="ECO:0000259" key="2">
    <source>
        <dbReference type="Pfam" id="PF22112"/>
    </source>
</evidence>
<feature type="domain" description="Outer membrane cytochrome MtrC/MtrF-like" evidence="3">
    <location>
        <begin position="556"/>
        <end position="725"/>
    </location>
</feature>
<keyword evidence="5" id="KW-1185">Reference proteome</keyword>
<dbReference type="Gene3D" id="3.90.10.10">
    <property type="entry name" value="Cytochrome C3"/>
    <property type="match status" value="2"/>
</dbReference>
<feature type="domain" description="Outer membrane cytochrome MtrC/MtrF-like" evidence="3">
    <location>
        <begin position="225"/>
        <end position="344"/>
    </location>
</feature>
<name>A0ABX7YWD6_9GAMM</name>
<dbReference type="InterPro" id="IPR054337">
    <property type="entry name" value="Mtrc-MtrF-like_dom_II/IV"/>
</dbReference>
<feature type="domain" description="OmcA-like N-terminal" evidence="2">
    <location>
        <begin position="57"/>
        <end position="219"/>
    </location>
</feature>
<gene>
    <name evidence="4" type="ORF">KDN34_06770</name>
</gene>
<reference evidence="4 5" key="1">
    <citation type="submission" date="2021-04" db="EMBL/GenBank/DDBJ databases">
        <title>Novel species identification of genus Shewanella.</title>
        <authorList>
            <person name="Liu G."/>
        </authorList>
    </citation>
    <scope>NUCLEOTIDE SEQUENCE [LARGE SCALE GENOMIC DNA]</scope>
    <source>
        <strain evidence="4 5">FJAT-54481</strain>
    </source>
</reference>
<dbReference type="InterPro" id="IPR036280">
    <property type="entry name" value="Multihaem_cyt_sf"/>
</dbReference>
<organism evidence="4 5">
    <name type="scientific">Shewanella yunxiaonensis</name>
    <dbReference type="NCBI Taxonomy" id="2829809"/>
    <lineage>
        <taxon>Bacteria</taxon>
        <taxon>Pseudomonadati</taxon>
        <taxon>Pseudomonadota</taxon>
        <taxon>Gammaproteobacteria</taxon>
        <taxon>Alteromonadales</taxon>
        <taxon>Shewanellaceae</taxon>
        <taxon>Shewanella</taxon>
    </lineage>
</organism>
<evidence type="ECO:0000313" key="4">
    <source>
        <dbReference type="EMBL" id="QUN07127.1"/>
    </source>
</evidence>
<feature type="signal peptide" evidence="1">
    <location>
        <begin position="1"/>
        <end position="25"/>
    </location>
</feature>
<evidence type="ECO:0000256" key="1">
    <source>
        <dbReference type="SAM" id="SignalP"/>
    </source>
</evidence>
<dbReference type="InterPro" id="IPR054336">
    <property type="entry name" value="OmcA-like_N"/>
</dbReference>
<keyword evidence="1" id="KW-0732">Signal</keyword>
<dbReference type="EMBL" id="CP073587">
    <property type="protein sequence ID" value="QUN07127.1"/>
    <property type="molecule type" value="Genomic_DNA"/>
</dbReference>
<dbReference type="NCBIfam" id="TIGR03507">
    <property type="entry name" value="decahem_SO1788"/>
    <property type="match status" value="1"/>
</dbReference>
<dbReference type="RefSeq" id="WP_212596130.1">
    <property type="nucleotide sequence ID" value="NZ_CP073587.1"/>
</dbReference>
<dbReference type="Pfam" id="PF22113">
    <property type="entry name" value="Mtrc-MtrF_II-IV_dom"/>
    <property type="match status" value="2"/>
</dbReference>
<evidence type="ECO:0000259" key="3">
    <source>
        <dbReference type="Pfam" id="PF22113"/>
    </source>
</evidence>
<dbReference type="PROSITE" id="PS51257">
    <property type="entry name" value="PROKAR_LIPOPROTEIN"/>
    <property type="match status" value="1"/>
</dbReference>
<proteinExistence type="predicted"/>
<feature type="chain" id="PRO_5046719931" evidence="1">
    <location>
        <begin position="26"/>
        <end position="727"/>
    </location>
</feature>
<dbReference type="Proteomes" id="UP000679575">
    <property type="component" value="Chromosome"/>
</dbReference>
<evidence type="ECO:0000313" key="5">
    <source>
        <dbReference type="Proteomes" id="UP000679575"/>
    </source>
</evidence>
<accession>A0ABX7YWD6</accession>
<protein>
    <submittedName>
        <fullName evidence="4">OmcA/MtrC family decaheme c-type cytochrome</fullName>
    </submittedName>
</protein>
<dbReference type="InterPro" id="IPR020014">
    <property type="entry name" value="Decahaem_cyt-c_OmcA/MtrC"/>
</dbReference>
<dbReference type="Pfam" id="PF22112">
    <property type="entry name" value="OmcA-like_N"/>
    <property type="match status" value="1"/>
</dbReference>
<dbReference type="SUPFAM" id="SSF48695">
    <property type="entry name" value="Multiheme cytochromes"/>
    <property type="match status" value="1"/>
</dbReference>
<sequence length="727" mass="77273">MMKRFNFNAASKALLGAGLLSLVLAGCGGSDGTDGQDGAPGEPGLTTLSIDNATTLKADFTDASISNGSVSVTFSLTNANGVAVVGLTKDYDLRFGIAQLTHVVDTNSDGSTGFDHGYQWQSYINVTKAPSNVPTDVDNLNPSTQTQATVESVSNCDNCLVDNGDGTYTYTYQNNIANVTTPVSVTYDADDTQRVTLELKTDTLAVNAHFDWQPSSGMTSGIQTRNVVSIDACYTCHQPDSLKAHGGRRLDLANCEACHTATSGDPESGNSIDFTYMIHAIHRGSARVTYDADGNEVADPYKIVGYGGSVENFGEVNFPQTPAANCAVCHVQGTSAPSDAALFTEEKSNTACIACHSEKPSAHHSSTDCMSCHNAESPYPGTGSAVKRHGDVLKAYTLAQEMSVKVSNIGLDANGKLTFGVQVLDADGNAVDQTYINQSSRMVVGWDIDKDFPAYSEASYSNRRASLSAGTYDAATKTYTVTITSMNMPADASGKTFEIWSTLQACFNNGGYGVDDIQLTDCSADNVRKVYIKQDPYKFVWGTTGEDDTATVATRRNIIDANKCLGCHGQEIVHNANGVNCQACHTPDKTLKSDSTYPGGKVPTSFAFKVHEQEGHYLKYAGLGSGTVLKTDCSTCHTDDGITLGRDPDRAWRYGDTDNGGAEIWVSSDAGACLSCHQQYLTDAAKSHIETNGGILDGISADDVKQRAAETCKTCHTPSQLMEAHGN</sequence>